<name>A2FND8_TRIV3</name>
<feature type="compositionally biased region" description="Basic residues" evidence="1">
    <location>
        <begin position="142"/>
        <end position="153"/>
    </location>
</feature>
<dbReference type="VEuPathDB" id="TrichDB:TVAG_382190"/>
<feature type="region of interest" description="Disordered" evidence="1">
    <location>
        <begin position="86"/>
        <end position="195"/>
    </location>
</feature>
<gene>
    <name evidence="2" type="ORF">TVAG_382190</name>
</gene>
<dbReference type="InParanoid" id="A2FND8"/>
<dbReference type="KEGG" id="tva:4751294"/>
<feature type="compositionally biased region" description="Polar residues" evidence="1">
    <location>
        <begin position="184"/>
        <end position="195"/>
    </location>
</feature>
<evidence type="ECO:0000313" key="2">
    <source>
        <dbReference type="EMBL" id="EAX93574.1"/>
    </source>
</evidence>
<feature type="compositionally biased region" description="Low complexity" evidence="1">
    <location>
        <begin position="112"/>
        <end position="131"/>
    </location>
</feature>
<dbReference type="VEuPathDB" id="TrichDB:TVAGG3_0035360"/>
<feature type="region of interest" description="Disordered" evidence="1">
    <location>
        <begin position="211"/>
        <end position="240"/>
    </location>
</feature>
<evidence type="ECO:0000313" key="3">
    <source>
        <dbReference type="Proteomes" id="UP000001542"/>
    </source>
</evidence>
<dbReference type="AlphaFoldDB" id="A2FND8"/>
<keyword evidence="3" id="KW-1185">Reference proteome</keyword>
<feature type="compositionally biased region" description="Basic and acidic residues" evidence="1">
    <location>
        <begin position="231"/>
        <end position="240"/>
    </location>
</feature>
<sequence length="240" mass="27141">MNDIFLSESESFVSESDVELDAPDYLSPKPFSFLSSSTSSAIPSPVRPTPNQNIIDENTTPPEICAKMNSNFQKPSTITNFLEKKQIIPTKSSEKPKTVKANNFSSDDSLELELSSDNYSYTTSTTETTSSIQKPNKPIRSPPRKKFNYRAKQFKLTQAEHSSDDDEDEEEDVMNSSDRRFIADSSTASQSQIDSTTLYRLMDISQSYVPMKKRKEPRRVNLLNEYSPSQSEKESELENA</sequence>
<evidence type="ECO:0000256" key="1">
    <source>
        <dbReference type="SAM" id="MobiDB-lite"/>
    </source>
</evidence>
<feature type="compositionally biased region" description="Acidic residues" evidence="1">
    <location>
        <begin position="163"/>
        <end position="173"/>
    </location>
</feature>
<dbReference type="EMBL" id="DS113904">
    <property type="protein sequence ID" value="EAX93574.1"/>
    <property type="molecule type" value="Genomic_DNA"/>
</dbReference>
<protein>
    <submittedName>
        <fullName evidence="2">Uncharacterized protein</fullName>
    </submittedName>
</protein>
<dbReference type="RefSeq" id="XP_001306504.1">
    <property type="nucleotide sequence ID" value="XM_001306503.1"/>
</dbReference>
<reference evidence="2" key="2">
    <citation type="journal article" date="2007" name="Science">
        <title>Draft genome sequence of the sexually transmitted pathogen Trichomonas vaginalis.</title>
        <authorList>
            <person name="Carlton J.M."/>
            <person name="Hirt R.P."/>
            <person name="Silva J.C."/>
            <person name="Delcher A.L."/>
            <person name="Schatz M."/>
            <person name="Zhao Q."/>
            <person name="Wortman J.R."/>
            <person name="Bidwell S.L."/>
            <person name="Alsmark U.C.M."/>
            <person name="Besteiro S."/>
            <person name="Sicheritz-Ponten T."/>
            <person name="Noel C.J."/>
            <person name="Dacks J.B."/>
            <person name="Foster P.G."/>
            <person name="Simillion C."/>
            <person name="Van de Peer Y."/>
            <person name="Miranda-Saavedra D."/>
            <person name="Barton G.J."/>
            <person name="Westrop G.D."/>
            <person name="Mueller S."/>
            <person name="Dessi D."/>
            <person name="Fiori P.L."/>
            <person name="Ren Q."/>
            <person name="Paulsen I."/>
            <person name="Zhang H."/>
            <person name="Bastida-Corcuera F.D."/>
            <person name="Simoes-Barbosa A."/>
            <person name="Brown M.T."/>
            <person name="Hayes R.D."/>
            <person name="Mukherjee M."/>
            <person name="Okumura C.Y."/>
            <person name="Schneider R."/>
            <person name="Smith A.J."/>
            <person name="Vanacova S."/>
            <person name="Villalvazo M."/>
            <person name="Haas B.J."/>
            <person name="Pertea M."/>
            <person name="Feldblyum T.V."/>
            <person name="Utterback T.R."/>
            <person name="Shu C.L."/>
            <person name="Osoegawa K."/>
            <person name="de Jong P.J."/>
            <person name="Hrdy I."/>
            <person name="Horvathova L."/>
            <person name="Zubacova Z."/>
            <person name="Dolezal P."/>
            <person name="Malik S.B."/>
            <person name="Logsdon J.M. Jr."/>
            <person name="Henze K."/>
            <person name="Gupta A."/>
            <person name="Wang C.C."/>
            <person name="Dunne R.L."/>
            <person name="Upcroft J.A."/>
            <person name="Upcroft P."/>
            <person name="White O."/>
            <person name="Salzberg S.L."/>
            <person name="Tang P."/>
            <person name="Chiu C.-H."/>
            <person name="Lee Y.-S."/>
            <person name="Embley T.M."/>
            <person name="Coombs G.H."/>
            <person name="Mottram J.C."/>
            <person name="Tachezy J."/>
            <person name="Fraser-Liggett C.M."/>
            <person name="Johnson P.J."/>
        </authorList>
    </citation>
    <scope>NUCLEOTIDE SEQUENCE [LARGE SCALE GENOMIC DNA]</scope>
    <source>
        <strain evidence="2">G3</strain>
    </source>
</reference>
<proteinExistence type="predicted"/>
<feature type="compositionally biased region" description="Polar residues" evidence="1">
    <location>
        <begin position="49"/>
        <end position="61"/>
    </location>
</feature>
<dbReference type="Proteomes" id="UP000001542">
    <property type="component" value="Unassembled WGS sequence"/>
</dbReference>
<reference evidence="2" key="1">
    <citation type="submission" date="2006-10" db="EMBL/GenBank/DDBJ databases">
        <authorList>
            <person name="Amadeo P."/>
            <person name="Zhao Q."/>
            <person name="Wortman J."/>
            <person name="Fraser-Liggett C."/>
            <person name="Carlton J."/>
        </authorList>
    </citation>
    <scope>NUCLEOTIDE SEQUENCE</scope>
    <source>
        <strain evidence="2">G3</strain>
    </source>
</reference>
<feature type="region of interest" description="Disordered" evidence="1">
    <location>
        <begin position="37"/>
        <end position="61"/>
    </location>
</feature>
<feature type="compositionally biased region" description="Basic and acidic residues" evidence="1">
    <location>
        <begin position="86"/>
        <end position="97"/>
    </location>
</feature>
<organism evidence="2 3">
    <name type="scientific">Trichomonas vaginalis (strain ATCC PRA-98 / G3)</name>
    <dbReference type="NCBI Taxonomy" id="412133"/>
    <lineage>
        <taxon>Eukaryota</taxon>
        <taxon>Metamonada</taxon>
        <taxon>Parabasalia</taxon>
        <taxon>Trichomonadida</taxon>
        <taxon>Trichomonadidae</taxon>
        <taxon>Trichomonas</taxon>
    </lineage>
</organism>
<accession>A2FND8</accession>